<dbReference type="Gene3D" id="3.30.1380.10">
    <property type="match status" value="1"/>
</dbReference>
<dbReference type="Proteomes" id="UP000005953">
    <property type="component" value="Unassembled WGS sequence"/>
</dbReference>
<dbReference type="HOGENOM" id="CLU_1085664_0_0_6"/>
<organism evidence="2 3">
    <name type="scientific">Reinekea blandensis MED297</name>
    <dbReference type="NCBI Taxonomy" id="314283"/>
    <lineage>
        <taxon>Bacteria</taxon>
        <taxon>Pseudomonadati</taxon>
        <taxon>Pseudomonadota</taxon>
        <taxon>Gammaproteobacteria</taxon>
        <taxon>Oceanospirillales</taxon>
        <taxon>Saccharospirillaceae</taxon>
        <taxon>Reinekea</taxon>
    </lineage>
</organism>
<proteinExistence type="predicted"/>
<evidence type="ECO:0000313" key="3">
    <source>
        <dbReference type="Proteomes" id="UP000005953"/>
    </source>
</evidence>
<dbReference type="OrthoDB" id="655954at2"/>
<keyword evidence="1" id="KW-1133">Transmembrane helix</keyword>
<evidence type="ECO:0000256" key="1">
    <source>
        <dbReference type="SAM" id="Phobius"/>
    </source>
</evidence>
<evidence type="ECO:0000313" key="2">
    <source>
        <dbReference type="EMBL" id="EAR07666.1"/>
    </source>
</evidence>
<keyword evidence="3" id="KW-1185">Reference proteome</keyword>
<comment type="caution">
    <text evidence="2">The sequence shown here is derived from an EMBL/GenBank/DDBJ whole genome shotgun (WGS) entry which is preliminary data.</text>
</comment>
<keyword evidence="1" id="KW-0472">Membrane</keyword>
<dbReference type="RefSeq" id="WP_008048596.1">
    <property type="nucleotide sequence ID" value="NZ_CH724155.1"/>
</dbReference>
<dbReference type="EMBL" id="AAOE01000035">
    <property type="protein sequence ID" value="EAR07666.1"/>
    <property type="molecule type" value="Genomic_DNA"/>
</dbReference>
<gene>
    <name evidence="2" type="ORF">MED297_06489</name>
</gene>
<sequence length="269" mass="30538">MAKVVLNVIIHCLVALMLAILTQVGAVTYAVSLLLYFAFRQIRWLGFLLANISLYALCTFLIVPQTAPMFGRVPLAFNDHLKPANAWLSIGHNRNFVVPELNRLLGDLSRDMAELDSNVVVTVLDANFPFINHYPLLPHLSHDDGRKVDLANLYEDEKGVLVAGTPSRSGYGVFEHPAPDETNTNERCKDQGYFQYDYPKYLTLDVSNETYNFSTEWNKTLLEILLSYATVEKVFVEPHLVNRLQLDNNRVRFHGCGAVRHDDHIHVQI</sequence>
<evidence type="ECO:0008006" key="4">
    <source>
        <dbReference type="Google" id="ProtNLM"/>
    </source>
</evidence>
<dbReference type="STRING" id="314283.MED297_06489"/>
<accession>A4BJM6</accession>
<dbReference type="InterPro" id="IPR009045">
    <property type="entry name" value="Zn_M74/Hedgehog-like"/>
</dbReference>
<name>A4BJM6_9GAMM</name>
<reference evidence="2 3" key="1">
    <citation type="submission" date="2006-02" db="EMBL/GenBank/DDBJ databases">
        <authorList>
            <person name="Pinhassi J."/>
            <person name="Pedros-Alio C."/>
            <person name="Ferriera S."/>
            <person name="Johnson J."/>
            <person name="Kravitz S."/>
            <person name="Halpern A."/>
            <person name="Remington K."/>
            <person name="Beeson K."/>
            <person name="Tran B."/>
            <person name="Rogers Y.-H."/>
            <person name="Friedman R."/>
            <person name="Venter J.C."/>
        </authorList>
    </citation>
    <scope>NUCLEOTIDE SEQUENCE [LARGE SCALE GENOMIC DNA]</scope>
    <source>
        <strain evidence="2 3">MED297</strain>
    </source>
</reference>
<feature type="transmembrane region" description="Helical" evidence="1">
    <location>
        <begin position="12"/>
        <end position="38"/>
    </location>
</feature>
<protein>
    <recommendedName>
        <fullName evidence="4">Transmembrane protein</fullName>
    </recommendedName>
</protein>
<keyword evidence="1" id="KW-0812">Transmembrane</keyword>
<feature type="transmembrane region" description="Helical" evidence="1">
    <location>
        <begin position="44"/>
        <end position="63"/>
    </location>
</feature>
<dbReference type="AlphaFoldDB" id="A4BJM6"/>